<dbReference type="Proteomes" id="UP000199662">
    <property type="component" value="Unassembled WGS sequence"/>
</dbReference>
<gene>
    <name evidence="1" type="ORF">SAMN05660742_12239</name>
</gene>
<name>A0A1H7CHU0_9FIRM</name>
<proteinExistence type="predicted"/>
<reference evidence="1 2" key="1">
    <citation type="submission" date="2016-10" db="EMBL/GenBank/DDBJ databases">
        <authorList>
            <person name="de Groot N.N."/>
        </authorList>
    </citation>
    <scope>NUCLEOTIDE SEQUENCE [LARGE SCALE GENOMIC DNA]</scope>
    <source>
        <strain evidence="1 2">DSM 2179</strain>
    </source>
</reference>
<sequence>MVRYRGKIYMMNESVNIPYTATGQDAILKIYFKKEKTDGDYVIGQGDIMLVPGTQLAENEIELCRFKLKTGARLRGDYQNFADLATEYDTINTINVLYAAPYEPTLSPHITRYFAQEALENKLMQPFDYAFVSQCAGGEPVARMLITAYTAARLGLVTNDSSHQDMFRHLTNILSDIRQGKNMATAPRRSSGRKVLVD</sequence>
<keyword evidence="2" id="KW-1185">Reference proteome</keyword>
<dbReference type="EMBL" id="FNZK01000022">
    <property type="protein sequence ID" value="SEJ89373.1"/>
    <property type="molecule type" value="Genomic_DNA"/>
</dbReference>
<dbReference type="STRING" id="84035.SAMN05660742_12239"/>
<accession>A0A1H7CHU0</accession>
<dbReference type="AlphaFoldDB" id="A0A1H7CHU0"/>
<evidence type="ECO:0000313" key="2">
    <source>
        <dbReference type="Proteomes" id="UP000199662"/>
    </source>
</evidence>
<evidence type="ECO:0000313" key="1">
    <source>
        <dbReference type="EMBL" id="SEJ89373.1"/>
    </source>
</evidence>
<evidence type="ECO:0008006" key="3">
    <source>
        <dbReference type="Google" id="ProtNLM"/>
    </source>
</evidence>
<organism evidence="1 2">
    <name type="scientific">Propionispira arboris</name>
    <dbReference type="NCBI Taxonomy" id="84035"/>
    <lineage>
        <taxon>Bacteria</taxon>
        <taxon>Bacillati</taxon>
        <taxon>Bacillota</taxon>
        <taxon>Negativicutes</taxon>
        <taxon>Selenomonadales</taxon>
        <taxon>Selenomonadaceae</taxon>
        <taxon>Propionispira</taxon>
    </lineage>
</organism>
<protein>
    <recommendedName>
        <fullName evidence="3">DNA and RNA helicase</fullName>
    </recommendedName>
</protein>